<organism evidence="5 6">
    <name type="scientific">Swaminathania salitolerans</name>
    <dbReference type="NCBI Taxonomy" id="182838"/>
    <lineage>
        <taxon>Bacteria</taxon>
        <taxon>Pseudomonadati</taxon>
        <taxon>Pseudomonadota</taxon>
        <taxon>Alphaproteobacteria</taxon>
        <taxon>Acetobacterales</taxon>
        <taxon>Acetobacteraceae</taxon>
        <taxon>Swaminathania</taxon>
    </lineage>
</organism>
<dbReference type="AlphaFoldDB" id="A0A511BSC9"/>
<proteinExistence type="predicted"/>
<keyword evidence="1" id="KW-0813">Transport</keyword>
<dbReference type="PANTHER" id="PTHR42939:SF1">
    <property type="entry name" value="ABC TRANSPORTER ATP-BINDING PROTEIN ALBC-RELATED"/>
    <property type="match status" value="1"/>
</dbReference>
<dbReference type="CDD" id="cd03230">
    <property type="entry name" value="ABC_DR_subfamily_A"/>
    <property type="match status" value="1"/>
</dbReference>
<dbReference type="InterPro" id="IPR003439">
    <property type="entry name" value="ABC_transporter-like_ATP-bd"/>
</dbReference>
<dbReference type="InterPro" id="IPR017871">
    <property type="entry name" value="ABC_transporter-like_CS"/>
</dbReference>
<dbReference type="Proteomes" id="UP000321405">
    <property type="component" value="Unassembled WGS sequence"/>
</dbReference>
<dbReference type="GO" id="GO:0005524">
    <property type="term" value="F:ATP binding"/>
    <property type="evidence" value="ECO:0007669"/>
    <property type="project" value="UniProtKB-KW"/>
</dbReference>
<dbReference type="InterPro" id="IPR051782">
    <property type="entry name" value="ABC_Transporter_VariousFunc"/>
</dbReference>
<dbReference type="InterPro" id="IPR027417">
    <property type="entry name" value="P-loop_NTPase"/>
</dbReference>
<comment type="caution">
    <text evidence="5">The sequence shown here is derived from an EMBL/GenBank/DDBJ whole genome shotgun (WGS) entry which is preliminary data.</text>
</comment>
<dbReference type="PROSITE" id="PS00211">
    <property type="entry name" value="ABC_TRANSPORTER_1"/>
    <property type="match status" value="1"/>
</dbReference>
<dbReference type="SUPFAM" id="SSF52540">
    <property type="entry name" value="P-loop containing nucleoside triphosphate hydrolases"/>
    <property type="match status" value="1"/>
</dbReference>
<accession>A0A511BSC9</accession>
<name>A0A511BSC9_9PROT</name>
<dbReference type="InterPro" id="IPR003593">
    <property type="entry name" value="AAA+_ATPase"/>
</dbReference>
<dbReference type="OrthoDB" id="9778547at2"/>
<sequence length="276" mass="30235">MFMRDAVSILNLTKILDGRPILNDVSFALRTGTITALLGPNGAGKTTLLGCLLGLLAPDAGDMTLLGEPTERLSPATRSRIGFVPQSLTGLGWFHVQELLTYVASYRDRPEDREDPVWMQWAALAPQARIRSLSGGERQRLAIVLAMRFSPDLIFLDEPIASLDPQARYDFMRLLPGYVRRRNATVLISSHILSDLEAFCDRYLILDRGTLLMDVEAEALGTRYRRLPAHAAAASGGREVIAAADGSVWIDGHAGDTEAEPSLPASIEHLFLALTR</sequence>
<feature type="domain" description="ABC transporter" evidence="4">
    <location>
        <begin position="7"/>
        <end position="233"/>
    </location>
</feature>
<dbReference type="PROSITE" id="PS50893">
    <property type="entry name" value="ABC_TRANSPORTER_2"/>
    <property type="match status" value="1"/>
</dbReference>
<evidence type="ECO:0000313" key="5">
    <source>
        <dbReference type="EMBL" id="GEL03231.1"/>
    </source>
</evidence>
<protein>
    <submittedName>
        <fullName evidence="5">ABC transporter</fullName>
    </submittedName>
</protein>
<dbReference type="Pfam" id="PF00005">
    <property type="entry name" value="ABC_tran"/>
    <property type="match status" value="1"/>
</dbReference>
<evidence type="ECO:0000256" key="1">
    <source>
        <dbReference type="ARBA" id="ARBA00022448"/>
    </source>
</evidence>
<dbReference type="SMART" id="SM00382">
    <property type="entry name" value="AAA"/>
    <property type="match status" value="1"/>
</dbReference>
<keyword evidence="3" id="KW-0067">ATP-binding</keyword>
<keyword evidence="2" id="KW-0547">Nucleotide-binding</keyword>
<dbReference type="GO" id="GO:0016887">
    <property type="term" value="F:ATP hydrolysis activity"/>
    <property type="evidence" value="ECO:0007669"/>
    <property type="project" value="InterPro"/>
</dbReference>
<dbReference type="PANTHER" id="PTHR42939">
    <property type="entry name" value="ABC TRANSPORTER ATP-BINDING PROTEIN ALBC-RELATED"/>
    <property type="match status" value="1"/>
</dbReference>
<dbReference type="Gene3D" id="3.40.50.300">
    <property type="entry name" value="P-loop containing nucleotide triphosphate hydrolases"/>
    <property type="match status" value="1"/>
</dbReference>
<dbReference type="EMBL" id="BJVC01000006">
    <property type="protein sequence ID" value="GEL03231.1"/>
    <property type="molecule type" value="Genomic_DNA"/>
</dbReference>
<evidence type="ECO:0000256" key="3">
    <source>
        <dbReference type="ARBA" id="ARBA00022840"/>
    </source>
</evidence>
<reference evidence="5 6" key="1">
    <citation type="submission" date="2019-07" db="EMBL/GenBank/DDBJ databases">
        <title>Whole genome shotgun sequence of Swaminathania salitolerans NBRC 104436.</title>
        <authorList>
            <person name="Hosoyama A."/>
            <person name="Uohara A."/>
            <person name="Ohji S."/>
            <person name="Ichikawa N."/>
        </authorList>
    </citation>
    <scope>NUCLEOTIDE SEQUENCE [LARGE SCALE GENOMIC DNA]</scope>
    <source>
        <strain evidence="5 6">NBRC 104436</strain>
    </source>
</reference>
<keyword evidence="6" id="KW-1185">Reference proteome</keyword>
<evidence type="ECO:0000256" key="2">
    <source>
        <dbReference type="ARBA" id="ARBA00022741"/>
    </source>
</evidence>
<gene>
    <name evidence="5" type="ORF">SSA02_23940</name>
</gene>
<evidence type="ECO:0000259" key="4">
    <source>
        <dbReference type="PROSITE" id="PS50893"/>
    </source>
</evidence>
<evidence type="ECO:0000313" key="6">
    <source>
        <dbReference type="Proteomes" id="UP000321405"/>
    </source>
</evidence>